<evidence type="ECO:0000256" key="4">
    <source>
        <dbReference type="ARBA" id="ARBA00022723"/>
    </source>
</evidence>
<evidence type="ECO:0000256" key="10">
    <source>
        <dbReference type="SAM" id="MobiDB-lite"/>
    </source>
</evidence>
<dbReference type="GO" id="GO:0007032">
    <property type="term" value="P:endosome organization"/>
    <property type="evidence" value="ECO:0007669"/>
    <property type="project" value="TreeGrafter"/>
</dbReference>
<dbReference type="Proteomes" id="UP000694867">
    <property type="component" value="Unplaced"/>
</dbReference>
<dbReference type="GeneID" id="100909337"/>
<evidence type="ECO:0000256" key="1">
    <source>
        <dbReference type="ARBA" id="ARBA00004492"/>
    </source>
</evidence>
<dbReference type="GO" id="GO:0006904">
    <property type="term" value="P:vesicle docking involved in exocytosis"/>
    <property type="evidence" value="ECO:0007669"/>
    <property type="project" value="TreeGrafter"/>
</dbReference>
<dbReference type="PANTHER" id="PTHR23323">
    <property type="entry name" value="VACUOLAR PROTEIN SORTING-ASSOCIATED PROTEIN"/>
    <property type="match status" value="1"/>
</dbReference>
<dbReference type="InterPro" id="IPR000547">
    <property type="entry name" value="Clathrin_H-chain/VPS_repeat"/>
</dbReference>
<dbReference type="GO" id="GO:0030897">
    <property type="term" value="C:HOPS complex"/>
    <property type="evidence" value="ECO:0007669"/>
    <property type="project" value="TreeGrafter"/>
</dbReference>
<dbReference type="PANTHER" id="PTHR23323:SF26">
    <property type="entry name" value="VACUOLAR PROTEIN SORTING-ASSOCIATED PROTEIN 18 HOMOLOG"/>
    <property type="match status" value="1"/>
</dbReference>
<evidence type="ECO:0000256" key="9">
    <source>
        <dbReference type="SAM" id="Coils"/>
    </source>
</evidence>
<evidence type="ECO:0000259" key="12">
    <source>
        <dbReference type="Pfam" id="PF26148"/>
    </source>
</evidence>
<dbReference type="RefSeq" id="XP_003738575.1">
    <property type="nucleotide sequence ID" value="XM_003738527.1"/>
</dbReference>
<gene>
    <name evidence="14" type="primary">LOC100909337</name>
</gene>
<keyword evidence="6" id="KW-0862">Zinc</keyword>
<evidence type="ECO:0000256" key="6">
    <source>
        <dbReference type="ARBA" id="ARBA00022833"/>
    </source>
</evidence>
<feature type="coiled-coil region" evidence="9">
    <location>
        <begin position="848"/>
        <end position="882"/>
    </location>
</feature>
<feature type="compositionally biased region" description="Low complexity" evidence="10">
    <location>
        <begin position="14"/>
        <end position="32"/>
    </location>
</feature>
<keyword evidence="4" id="KW-0479">Metal-binding</keyword>
<dbReference type="GO" id="GO:0008270">
    <property type="term" value="F:zinc ion binding"/>
    <property type="evidence" value="ECO:0007669"/>
    <property type="project" value="UniProtKB-KW"/>
</dbReference>
<keyword evidence="5" id="KW-0863">Zinc-finger</keyword>
<reference evidence="14" key="1">
    <citation type="submission" date="2025-08" db="UniProtKB">
        <authorList>
            <consortium name="RefSeq"/>
        </authorList>
    </citation>
    <scope>IDENTIFICATION</scope>
</reference>
<evidence type="ECO:0000256" key="3">
    <source>
        <dbReference type="ARBA" id="ARBA00017338"/>
    </source>
</evidence>
<keyword evidence="9" id="KW-0175">Coiled coil</keyword>
<accession>A0AAJ6QNM8</accession>
<dbReference type="PROSITE" id="PS50236">
    <property type="entry name" value="CHCR"/>
    <property type="match status" value="1"/>
</dbReference>
<dbReference type="GO" id="GO:0048284">
    <property type="term" value="P:organelle fusion"/>
    <property type="evidence" value="ECO:0007669"/>
    <property type="project" value="TreeGrafter"/>
</dbReference>
<dbReference type="InterPro" id="IPR058919">
    <property type="entry name" value="Pep3/Vps18_RING_C"/>
</dbReference>
<dbReference type="GO" id="GO:0030674">
    <property type="term" value="F:protein-macromolecule adaptor activity"/>
    <property type="evidence" value="ECO:0007669"/>
    <property type="project" value="TreeGrafter"/>
</dbReference>
<sequence length="1002" mass="114612">MASLFEQYEQQSSGAAGRPNRAPNPAVPQNPVARLMKSEPETPMFKKTKVEFRPEQTLTHLVACSDILVMGMMNKTLLKANLKNFDQPEELPLSPQLSGSPTQYRLHRVFLDPLGNHLIVSILQGESGGTNFYVYLGGTSGKRTYHKFMKGHLVTAVAFNPDNRQNVSSGSILLGTSKGAVFEAELVAGSESDWGRFNSKQTPEKYCKQIYQMEDEPAICGLHMESVSAPALPICQTVVFLNTARFVYRFFGQATPTADVQPVFERLFSTSKTWAYNNTQELPNPTRTSVLKVLIPRGQPNATHLGCLFGPVGVYHADLIISANSDGPWLSFSEDPSILELTAQQGEVSISQQPIAMVLSNYHILVLFNDRLRVYCQLDHSLVMEDVFPQGRMVGLSKDPTSGLIWAFSETSVYRYKADREDRRMWKVLLAKKRYEDAKLFCKDDNFKLNKIRVRQAQDLFKQGQYERSAEMFSETWSSFEEVSLRFMEVEQDSALRIVLKEKLLKLTHDKTQRPQLVMIVTWLLQLYLNRMGHLKHQLSKDVSGESLQAEFDTLEKEFQALFRMRQVKTAIMENKKPFYKLIANHGDEPLLLEFSKMMEDFGHVVQQHIQHKRFEDALDVLVTQRSPELYYRFSPELMIQLPEQLVEAWLRENLDPVRLIPALVQYSDADFDPRAPQMLQSIRYLEFCVNECMCVDESIHNYLIALYARLGDSEKLEEYLAAQGTDISLIPYDPKYALRVFSELKLLRASIHIYTVMGLYAEALELSLNELGDVKRAEEIANVPEDDDIRKKLWLMIAKHVVSEKQDIGHAMKFLQTCDLLKIEDILPFFPEFACIDHFKEAICESLQSYKGVIKELRDNMDEATKAADEIRQEIQEVKNRCFVVDRTHKCASCGFALLNQAFYIFACSHRFHASCLQRETVPYLKLLEAPKNSNSEQDSTDNHENSSSRSSSQIGHSEKERTPNDVAASECLYCGELMADAISVPFFARDEYEKVRRQWV</sequence>
<keyword evidence="13" id="KW-1185">Reference proteome</keyword>
<proteinExistence type="inferred from homology"/>
<dbReference type="Pfam" id="PF05131">
    <property type="entry name" value="Pep3_Vps18"/>
    <property type="match status" value="1"/>
</dbReference>
<keyword evidence="7" id="KW-0472">Membrane</keyword>
<dbReference type="GO" id="GO:0008333">
    <property type="term" value="P:endosome to lysosome transport"/>
    <property type="evidence" value="ECO:0007669"/>
    <property type="project" value="TreeGrafter"/>
</dbReference>
<dbReference type="GO" id="GO:0006886">
    <property type="term" value="P:intracellular protein transport"/>
    <property type="evidence" value="ECO:0007669"/>
    <property type="project" value="UniProtKB-UniRule"/>
</dbReference>
<dbReference type="CTD" id="31118"/>
<comment type="similarity">
    <text evidence="2">Belongs to the VPS18 family.</text>
</comment>
<comment type="subcellular location">
    <subcellularLocation>
        <location evidence="1">Late endosome membrane</location>
        <topology evidence="1">Peripheral membrane protein</topology>
        <orientation evidence="1">Cytoplasmic side</orientation>
    </subcellularLocation>
</comment>
<evidence type="ECO:0000259" key="11">
    <source>
        <dbReference type="Pfam" id="PF05131"/>
    </source>
</evidence>
<feature type="region of interest" description="Disordered" evidence="10">
    <location>
        <begin position="933"/>
        <end position="965"/>
    </location>
</feature>
<dbReference type="GO" id="GO:0031902">
    <property type="term" value="C:late endosome membrane"/>
    <property type="evidence" value="ECO:0007669"/>
    <property type="project" value="UniProtKB-SubCell"/>
</dbReference>
<name>A0AAJ6QNM8_9ACAR</name>
<feature type="region of interest" description="Disordered" evidence="10">
    <location>
        <begin position="1"/>
        <end position="32"/>
    </location>
</feature>
<evidence type="ECO:0000256" key="2">
    <source>
        <dbReference type="ARBA" id="ARBA00010454"/>
    </source>
</evidence>
<dbReference type="AlphaFoldDB" id="A0AAJ6QNM8"/>
<evidence type="ECO:0000313" key="14">
    <source>
        <dbReference type="RefSeq" id="XP_003738575.1"/>
    </source>
</evidence>
<feature type="domain" description="Pep3/Vps18 RING C-terminal" evidence="12">
    <location>
        <begin position="887"/>
        <end position="925"/>
    </location>
</feature>
<dbReference type="InterPro" id="IPR007810">
    <property type="entry name" value="Pep3/Vps18_beta-prop"/>
</dbReference>
<evidence type="ECO:0000256" key="5">
    <source>
        <dbReference type="ARBA" id="ARBA00022771"/>
    </source>
</evidence>
<evidence type="ECO:0000313" key="13">
    <source>
        <dbReference type="Proteomes" id="UP000694867"/>
    </source>
</evidence>
<dbReference type="KEGG" id="goe:100909337"/>
<feature type="repeat" description="CHCR" evidence="8">
    <location>
        <begin position="651"/>
        <end position="811"/>
    </location>
</feature>
<evidence type="ECO:0000256" key="8">
    <source>
        <dbReference type="PROSITE-ProRule" id="PRU01006"/>
    </source>
</evidence>
<feature type="domain" description="Pep3/Vps18 beta-propeller" evidence="11">
    <location>
        <begin position="43"/>
        <end position="417"/>
    </location>
</feature>
<protein>
    <recommendedName>
        <fullName evidence="3">Vacuolar protein sorting-associated protein 18 homolog</fullName>
    </recommendedName>
</protein>
<organism evidence="13 14">
    <name type="scientific">Galendromus occidentalis</name>
    <name type="common">western predatory mite</name>
    <dbReference type="NCBI Taxonomy" id="34638"/>
    <lineage>
        <taxon>Eukaryota</taxon>
        <taxon>Metazoa</taxon>
        <taxon>Ecdysozoa</taxon>
        <taxon>Arthropoda</taxon>
        <taxon>Chelicerata</taxon>
        <taxon>Arachnida</taxon>
        <taxon>Acari</taxon>
        <taxon>Parasitiformes</taxon>
        <taxon>Mesostigmata</taxon>
        <taxon>Gamasina</taxon>
        <taxon>Phytoseioidea</taxon>
        <taxon>Phytoseiidae</taxon>
        <taxon>Typhlodrominae</taxon>
        <taxon>Galendromus</taxon>
    </lineage>
</organism>
<dbReference type="Pfam" id="PF26148">
    <property type="entry name" value="VPS18_RING_C"/>
    <property type="match status" value="1"/>
</dbReference>
<evidence type="ECO:0000256" key="7">
    <source>
        <dbReference type="ARBA" id="ARBA00023136"/>
    </source>
</evidence>
<dbReference type="GO" id="GO:0007040">
    <property type="term" value="P:lysosome organization"/>
    <property type="evidence" value="ECO:0007669"/>
    <property type="project" value="TreeGrafter"/>
</dbReference>